<sequence length="135" mass="15152">MYFRNLPLLVLVVVNIIVACDRTPAVPHRSTIQARPFFALKRQTTCPKGYYSCTSSNGKTICAGRDSICCEWALDRDVTPFTCPTTHSQCCPPDVADPKQMKCGSQEKKQCLGGGIVSDLELRKKSWSLRRLRRN</sequence>
<dbReference type="Proteomes" id="UP000700596">
    <property type="component" value="Unassembled WGS sequence"/>
</dbReference>
<evidence type="ECO:0000313" key="2">
    <source>
        <dbReference type="EMBL" id="KAH7125657.1"/>
    </source>
</evidence>
<evidence type="ECO:0000256" key="1">
    <source>
        <dbReference type="SAM" id="SignalP"/>
    </source>
</evidence>
<accession>A0A9P9IM85</accession>
<dbReference type="PROSITE" id="PS51257">
    <property type="entry name" value="PROKAR_LIPOPROTEIN"/>
    <property type="match status" value="1"/>
</dbReference>
<feature type="signal peptide" evidence="1">
    <location>
        <begin position="1"/>
        <end position="20"/>
    </location>
</feature>
<dbReference type="AlphaFoldDB" id="A0A9P9IM85"/>
<protein>
    <submittedName>
        <fullName evidence="2">Uncharacterized protein</fullName>
    </submittedName>
</protein>
<dbReference type="EMBL" id="JAGMWT010000007">
    <property type="protein sequence ID" value="KAH7125657.1"/>
    <property type="molecule type" value="Genomic_DNA"/>
</dbReference>
<organism evidence="2 3">
    <name type="scientific">Dendryphion nanum</name>
    <dbReference type="NCBI Taxonomy" id="256645"/>
    <lineage>
        <taxon>Eukaryota</taxon>
        <taxon>Fungi</taxon>
        <taxon>Dikarya</taxon>
        <taxon>Ascomycota</taxon>
        <taxon>Pezizomycotina</taxon>
        <taxon>Dothideomycetes</taxon>
        <taxon>Pleosporomycetidae</taxon>
        <taxon>Pleosporales</taxon>
        <taxon>Torulaceae</taxon>
        <taxon>Dendryphion</taxon>
    </lineage>
</organism>
<feature type="chain" id="PRO_5040452540" evidence="1">
    <location>
        <begin position="21"/>
        <end position="135"/>
    </location>
</feature>
<keyword evidence="1" id="KW-0732">Signal</keyword>
<keyword evidence="3" id="KW-1185">Reference proteome</keyword>
<gene>
    <name evidence="2" type="ORF">B0J11DRAFT_311463</name>
</gene>
<evidence type="ECO:0000313" key="3">
    <source>
        <dbReference type="Proteomes" id="UP000700596"/>
    </source>
</evidence>
<reference evidence="2" key="1">
    <citation type="journal article" date="2021" name="Nat. Commun.">
        <title>Genetic determinants of endophytism in the Arabidopsis root mycobiome.</title>
        <authorList>
            <person name="Mesny F."/>
            <person name="Miyauchi S."/>
            <person name="Thiergart T."/>
            <person name="Pickel B."/>
            <person name="Atanasova L."/>
            <person name="Karlsson M."/>
            <person name="Huettel B."/>
            <person name="Barry K.W."/>
            <person name="Haridas S."/>
            <person name="Chen C."/>
            <person name="Bauer D."/>
            <person name="Andreopoulos W."/>
            <person name="Pangilinan J."/>
            <person name="LaButti K."/>
            <person name="Riley R."/>
            <person name="Lipzen A."/>
            <person name="Clum A."/>
            <person name="Drula E."/>
            <person name="Henrissat B."/>
            <person name="Kohler A."/>
            <person name="Grigoriev I.V."/>
            <person name="Martin F.M."/>
            <person name="Hacquard S."/>
        </authorList>
    </citation>
    <scope>NUCLEOTIDE SEQUENCE</scope>
    <source>
        <strain evidence="2">MPI-CAGE-CH-0243</strain>
    </source>
</reference>
<name>A0A9P9IM85_9PLEO</name>
<comment type="caution">
    <text evidence="2">The sequence shown here is derived from an EMBL/GenBank/DDBJ whole genome shotgun (WGS) entry which is preliminary data.</text>
</comment>
<proteinExistence type="predicted"/>